<dbReference type="EMBL" id="JXUO01000310">
    <property type="protein sequence ID" value="KKZ10678.1"/>
    <property type="molecule type" value="Genomic_DNA"/>
</dbReference>
<dbReference type="SUPFAM" id="SSF52980">
    <property type="entry name" value="Restriction endonuclease-like"/>
    <property type="match status" value="1"/>
</dbReference>
<name>A0A6N3X405_9SYNE</name>
<dbReference type="InterPro" id="IPR011335">
    <property type="entry name" value="Restrct_endonuc-II-like"/>
</dbReference>
<dbReference type="Pfam" id="PF09015">
    <property type="entry name" value="NgoMIV_restric"/>
    <property type="match status" value="1"/>
</dbReference>
<organism evidence="1 2">
    <name type="scientific">Candidatus Synechococcus spongiarum 142</name>
    <dbReference type="NCBI Taxonomy" id="1608213"/>
    <lineage>
        <taxon>Bacteria</taxon>
        <taxon>Bacillati</taxon>
        <taxon>Cyanobacteriota</taxon>
        <taxon>Cyanophyceae</taxon>
        <taxon>Synechococcales</taxon>
        <taxon>Synechococcaceae</taxon>
        <taxon>Synechococcus</taxon>
    </lineage>
</organism>
<evidence type="ECO:0000313" key="1">
    <source>
        <dbReference type="EMBL" id="KKZ10678.1"/>
    </source>
</evidence>
<sequence>MATLRELRSDYHAKRGQRVVRFSTRAGIVYPNFADCGSRSSVLIANGITEALAIPQQTSKPIPAQRTGALFENITCEFIEHVFTAISHIRPGKWKYLTSQTQISRFAQYRHLKVLDDLVRDDKDLSTALGHDYLVTPDIVVARSAVSHDDVNEQAMVLDHPDIATLTPFLKSNRSPALPFLHASVSCKWTIRSDRSQNTRTEALNLIRNRKGRLPHIVAVTAEPLPMRIASLALGTGDLDCVYHIALEELKTVCRTLPSCEDQAEMLLTMIDGDRLRDISDLPFDLAI</sequence>
<dbReference type="Gene3D" id="3.40.50.10010">
    <property type="entry name" value="Type-2 restriction enzyme NgoMIV"/>
    <property type="match status" value="1"/>
</dbReference>
<gene>
    <name evidence="1" type="ORF">TH68_10435</name>
</gene>
<dbReference type="CDD" id="cd22340">
    <property type="entry name" value="NgoMIV-like"/>
    <property type="match status" value="1"/>
</dbReference>
<reference evidence="1 2" key="1">
    <citation type="submission" date="2015-01" db="EMBL/GenBank/DDBJ databases">
        <title>Lifestyle Evolution in Cyanobacterial Symbionts of Sponges.</title>
        <authorList>
            <person name="Burgsdorf I."/>
            <person name="Slaby B.M."/>
            <person name="Handley K.M."/>
            <person name="Haber M."/>
            <person name="Blom J."/>
            <person name="Marshall C.W."/>
            <person name="Gilbert J.A."/>
            <person name="Hentschel U."/>
            <person name="Steindler L."/>
        </authorList>
    </citation>
    <scope>NUCLEOTIDE SEQUENCE [LARGE SCALE GENOMIC DNA]</scope>
    <source>
        <strain evidence="1">142</strain>
    </source>
</reference>
<dbReference type="GO" id="GO:0009036">
    <property type="term" value="F:type II site-specific deoxyribonuclease activity"/>
    <property type="evidence" value="ECO:0007669"/>
    <property type="project" value="InterPro"/>
</dbReference>
<dbReference type="Proteomes" id="UP000035054">
    <property type="component" value="Unassembled WGS sequence"/>
</dbReference>
<dbReference type="InterPro" id="IPR037083">
    <property type="entry name" value="NgoMIV_sf"/>
</dbReference>
<accession>A0A6N3X405</accession>
<evidence type="ECO:0008006" key="3">
    <source>
        <dbReference type="Google" id="ProtNLM"/>
    </source>
</evidence>
<comment type="caution">
    <text evidence="1">The sequence shown here is derived from an EMBL/GenBank/DDBJ whole genome shotgun (WGS) entry which is preliminary data.</text>
</comment>
<evidence type="ECO:0000313" key="2">
    <source>
        <dbReference type="Proteomes" id="UP000035054"/>
    </source>
</evidence>
<protein>
    <recommendedName>
        <fullName evidence="3">Restriction endonuclease NgoMIV</fullName>
    </recommendedName>
</protein>
<dbReference type="InterPro" id="IPR015105">
    <property type="entry name" value="NgoMIV"/>
</dbReference>
<proteinExistence type="predicted"/>
<dbReference type="GO" id="GO:0009307">
    <property type="term" value="P:DNA restriction-modification system"/>
    <property type="evidence" value="ECO:0007669"/>
    <property type="project" value="InterPro"/>
</dbReference>
<dbReference type="AlphaFoldDB" id="A0A6N3X405"/>